<protein>
    <submittedName>
        <fullName evidence="2">Transposon Ty3-G Gag-Pol polyprotein</fullName>
    </submittedName>
</protein>
<dbReference type="Proteomes" id="UP000288805">
    <property type="component" value="Unassembled WGS sequence"/>
</dbReference>
<dbReference type="Pfam" id="PF00078">
    <property type="entry name" value="RVT_1"/>
    <property type="match status" value="1"/>
</dbReference>
<gene>
    <name evidence="2" type="primary">TY3B-G_132</name>
    <name evidence="2" type="ORF">CK203_098005</name>
</gene>
<dbReference type="EMBL" id="QGNW01002186">
    <property type="protein sequence ID" value="RVW23797.1"/>
    <property type="molecule type" value="Genomic_DNA"/>
</dbReference>
<dbReference type="Gene3D" id="3.30.70.270">
    <property type="match status" value="1"/>
</dbReference>
<dbReference type="PANTHER" id="PTHR24559:SF444">
    <property type="entry name" value="REVERSE TRANSCRIPTASE DOMAIN-CONTAINING PROTEIN"/>
    <property type="match status" value="1"/>
</dbReference>
<organism evidence="2 3">
    <name type="scientific">Vitis vinifera</name>
    <name type="common">Grape</name>
    <dbReference type="NCBI Taxonomy" id="29760"/>
    <lineage>
        <taxon>Eukaryota</taxon>
        <taxon>Viridiplantae</taxon>
        <taxon>Streptophyta</taxon>
        <taxon>Embryophyta</taxon>
        <taxon>Tracheophyta</taxon>
        <taxon>Spermatophyta</taxon>
        <taxon>Magnoliopsida</taxon>
        <taxon>eudicotyledons</taxon>
        <taxon>Gunneridae</taxon>
        <taxon>Pentapetalae</taxon>
        <taxon>rosids</taxon>
        <taxon>Vitales</taxon>
        <taxon>Vitaceae</taxon>
        <taxon>Viteae</taxon>
        <taxon>Vitis</taxon>
    </lineage>
</organism>
<dbReference type="InterPro" id="IPR000477">
    <property type="entry name" value="RT_dom"/>
</dbReference>
<accession>A0A438CKR6</accession>
<name>A0A438CKR6_VITVI</name>
<dbReference type="AlphaFoldDB" id="A0A438CKR6"/>
<dbReference type="InterPro" id="IPR043128">
    <property type="entry name" value="Rev_trsase/Diguanyl_cyclase"/>
</dbReference>
<comment type="caution">
    <text evidence="2">The sequence shown here is derived from an EMBL/GenBank/DDBJ whole genome shotgun (WGS) entry which is preliminary data.</text>
</comment>
<reference evidence="2 3" key="1">
    <citation type="journal article" date="2018" name="PLoS Genet.">
        <title>Population sequencing reveals clonal diversity and ancestral inbreeding in the grapevine cultivar Chardonnay.</title>
        <authorList>
            <person name="Roach M.J."/>
            <person name="Johnson D.L."/>
            <person name="Bohlmann J."/>
            <person name="van Vuuren H.J."/>
            <person name="Jones S.J."/>
            <person name="Pretorius I.S."/>
            <person name="Schmidt S.A."/>
            <person name="Borneman A.R."/>
        </authorList>
    </citation>
    <scope>NUCLEOTIDE SEQUENCE [LARGE SCALE GENOMIC DNA]</scope>
    <source>
        <strain evidence="3">cv. Chardonnay</strain>
        <tissue evidence="2">Leaf</tissue>
    </source>
</reference>
<feature type="domain" description="Reverse transcriptase" evidence="1">
    <location>
        <begin position="4"/>
        <end position="163"/>
    </location>
</feature>
<evidence type="ECO:0000313" key="2">
    <source>
        <dbReference type="EMBL" id="RVW23797.1"/>
    </source>
</evidence>
<dbReference type="InterPro" id="IPR053134">
    <property type="entry name" value="RNA-dir_DNA_polymerase"/>
</dbReference>
<proteinExistence type="predicted"/>
<dbReference type="InterPro" id="IPR043502">
    <property type="entry name" value="DNA/RNA_pol_sf"/>
</dbReference>
<dbReference type="Gene3D" id="3.10.10.10">
    <property type="entry name" value="HIV Type 1 Reverse Transcriptase, subunit A, domain 1"/>
    <property type="match status" value="1"/>
</dbReference>
<sequence>MVVVPKRDGRWIVCVDYTNLNDVYPNDSFLLPRIDQIVDAIIGHGMLSFLDSFFRYHQIPMFHPDEEKIAFVTPQGLYCYRVMSFALKNVGATYQRLMTKIFKSLIGRTVEVYIDDIVVNSETRAKHVQHLEKAFRLMRAYNMKLNSTKCVFDVNAGKFLGFMVTQRGIEVNFAQVRAVLKTLALKNKKELQRLTSRLAALGHFIAHFTGKLLHFFLTLKGASTFD</sequence>
<dbReference type="PANTHER" id="PTHR24559">
    <property type="entry name" value="TRANSPOSON TY3-I GAG-POL POLYPROTEIN"/>
    <property type="match status" value="1"/>
</dbReference>
<dbReference type="SUPFAM" id="SSF56672">
    <property type="entry name" value="DNA/RNA polymerases"/>
    <property type="match status" value="1"/>
</dbReference>
<dbReference type="FunFam" id="3.30.70.270:FF:000003">
    <property type="entry name" value="Transposon Ty3-G Gag-Pol polyprotein"/>
    <property type="match status" value="1"/>
</dbReference>
<evidence type="ECO:0000313" key="3">
    <source>
        <dbReference type="Proteomes" id="UP000288805"/>
    </source>
</evidence>
<dbReference type="CDD" id="cd01647">
    <property type="entry name" value="RT_LTR"/>
    <property type="match status" value="1"/>
</dbReference>
<evidence type="ECO:0000259" key="1">
    <source>
        <dbReference type="Pfam" id="PF00078"/>
    </source>
</evidence>